<dbReference type="AlphaFoldDB" id="A0A8S3FTI8"/>
<feature type="non-terminal residue" evidence="1">
    <location>
        <position position="1"/>
    </location>
</feature>
<gene>
    <name evidence="1" type="ORF">BYL167_LOCUS69451</name>
</gene>
<dbReference type="EMBL" id="CAJOBH010250337">
    <property type="protein sequence ID" value="CAF5136730.1"/>
    <property type="molecule type" value="Genomic_DNA"/>
</dbReference>
<comment type="caution">
    <text evidence="1">The sequence shown here is derived from an EMBL/GenBank/DDBJ whole genome shotgun (WGS) entry which is preliminary data.</text>
</comment>
<evidence type="ECO:0000313" key="2">
    <source>
        <dbReference type="Proteomes" id="UP000681967"/>
    </source>
</evidence>
<protein>
    <submittedName>
        <fullName evidence="1">Uncharacterized protein</fullName>
    </submittedName>
</protein>
<name>A0A8S3FTI8_9BILA</name>
<sequence length="108" mass="12704">EYADFANAVKFLADRFSRLILWFDEKDPREKYAFTPKQLVEQFHQAKFIDQSVVNVHKLAAKNRPAGKYRVVEDAVRVRKALSKGFLNKPDYVKFSDETVKFLEDFDL</sequence>
<accession>A0A8S3FTI8</accession>
<reference evidence="1" key="1">
    <citation type="submission" date="2021-02" db="EMBL/GenBank/DDBJ databases">
        <authorList>
            <person name="Nowell W R."/>
        </authorList>
    </citation>
    <scope>NUCLEOTIDE SEQUENCE</scope>
</reference>
<dbReference type="Proteomes" id="UP000681967">
    <property type="component" value="Unassembled WGS sequence"/>
</dbReference>
<proteinExistence type="predicted"/>
<evidence type="ECO:0000313" key="1">
    <source>
        <dbReference type="EMBL" id="CAF5136730.1"/>
    </source>
</evidence>
<organism evidence="1 2">
    <name type="scientific">Rotaria magnacalcarata</name>
    <dbReference type="NCBI Taxonomy" id="392030"/>
    <lineage>
        <taxon>Eukaryota</taxon>
        <taxon>Metazoa</taxon>
        <taxon>Spiralia</taxon>
        <taxon>Gnathifera</taxon>
        <taxon>Rotifera</taxon>
        <taxon>Eurotatoria</taxon>
        <taxon>Bdelloidea</taxon>
        <taxon>Philodinida</taxon>
        <taxon>Philodinidae</taxon>
        <taxon>Rotaria</taxon>
    </lineage>
</organism>